<name>A0A139IEG5_9PEZI</name>
<sequence>MQAESSFQAVVTLFFIDTARSLLSYLQTIYSLLEDGGIWINYAPLLYGTAPLVQLSLDEIFVMGEEMGFVFEEKGEGEVLYNYNESTMYRHGYVGQRWVARKINRKREGEGWLLGGW</sequence>
<evidence type="ECO:0000313" key="1">
    <source>
        <dbReference type="EMBL" id="KXT13074.1"/>
    </source>
</evidence>
<dbReference type="AlphaFoldDB" id="A0A139IEG5"/>
<comment type="caution">
    <text evidence="1">The sequence shown here is derived from an EMBL/GenBank/DDBJ whole genome shotgun (WGS) entry which is preliminary data.</text>
</comment>
<gene>
    <name evidence="1" type="ORF">AC579_4920</name>
</gene>
<dbReference type="STRING" id="113226.A0A139IEG5"/>
<dbReference type="Pfam" id="PF07942">
    <property type="entry name" value="CARME"/>
    <property type="match status" value="1"/>
</dbReference>
<dbReference type="SMART" id="SM01296">
    <property type="entry name" value="N2227"/>
    <property type="match status" value="1"/>
</dbReference>
<keyword evidence="2" id="KW-1185">Reference proteome</keyword>
<organism evidence="1 2">
    <name type="scientific">Pseudocercospora musae</name>
    <dbReference type="NCBI Taxonomy" id="113226"/>
    <lineage>
        <taxon>Eukaryota</taxon>
        <taxon>Fungi</taxon>
        <taxon>Dikarya</taxon>
        <taxon>Ascomycota</taxon>
        <taxon>Pezizomycotina</taxon>
        <taxon>Dothideomycetes</taxon>
        <taxon>Dothideomycetidae</taxon>
        <taxon>Mycosphaerellales</taxon>
        <taxon>Mycosphaerellaceae</taxon>
        <taxon>Pseudocercospora</taxon>
    </lineage>
</organism>
<proteinExistence type="predicted"/>
<reference evidence="1 2" key="1">
    <citation type="submission" date="2015-07" db="EMBL/GenBank/DDBJ databases">
        <title>Comparative genomics of the Sigatoka disease complex on banana suggests a link between parallel evolutionary changes in Pseudocercospora fijiensis and Pseudocercospora eumusae and increased virulence on the banana host.</title>
        <authorList>
            <person name="Chang T.-C."/>
            <person name="Salvucci A."/>
            <person name="Crous P.W."/>
            <person name="Stergiopoulos I."/>
        </authorList>
    </citation>
    <scope>NUCLEOTIDE SEQUENCE [LARGE SCALE GENOMIC DNA]</scope>
    <source>
        <strain evidence="1 2">CBS 116634</strain>
    </source>
</reference>
<dbReference type="PANTHER" id="PTHR12303:SF13">
    <property type="match status" value="1"/>
</dbReference>
<dbReference type="Proteomes" id="UP000073492">
    <property type="component" value="Unassembled WGS sequence"/>
</dbReference>
<protein>
    <submittedName>
        <fullName evidence="1">Uncharacterized protein</fullName>
    </submittedName>
</protein>
<dbReference type="PANTHER" id="PTHR12303">
    <property type="entry name" value="CARNOSINE N-METHYLTRANSFERASE"/>
    <property type="match status" value="1"/>
</dbReference>
<dbReference type="InterPro" id="IPR012901">
    <property type="entry name" value="CARME"/>
</dbReference>
<dbReference type="GO" id="GO:0008757">
    <property type="term" value="F:S-adenosylmethionine-dependent methyltransferase activity"/>
    <property type="evidence" value="ECO:0007669"/>
    <property type="project" value="InterPro"/>
</dbReference>
<dbReference type="EMBL" id="LFZO01000130">
    <property type="protein sequence ID" value="KXT13074.1"/>
    <property type="molecule type" value="Genomic_DNA"/>
</dbReference>
<dbReference type="OrthoDB" id="978at2759"/>
<evidence type="ECO:0000313" key="2">
    <source>
        <dbReference type="Proteomes" id="UP000073492"/>
    </source>
</evidence>
<accession>A0A139IEG5</accession>